<dbReference type="PANTHER" id="PTHR13923:SF11">
    <property type="entry name" value="SECRETORY 31, ISOFORM D"/>
    <property type="match status" value="1"/>
</dbReference>
<dbReference type="SUPFAM" id="SSF50978">
    <property type="entry name" value="WD40 repeat-like"/>
    <property type="match status" value="1"/>
</dbReference>
<dbReference type="GO" id="GO:0090110">
    <property type="term" value="P:COPII-coated vesicle cargo loading"/>
    <property type="evidence" value="ECO:0007669"/>
    <property type="project" value="TreeGrafter"/>
</dbReference>
<comment type="caution">
    <text evidence="10">The sequence shown here is derived from an EMBL/GenBank/DDBJ whole genome shotgun (WGS) entry which is preliminary data.</text>
</comment>
<accession>A0A6A4VM66</accession>
<evidence type="ECO:0000313" key="11">
    <source>
        <dbReference type="Proteomes" id="UP000440578"/>
    </source>
</evidence>
<dbReference type="InterPro" id="IPR040251">
    <property type="entry name" value="SEC31-like"/>
</dbReference>
<feature type="repeat" description="WD" evidence="9">
    <location>
        <begin position="117"/>
        <end position="159"/>
    </location>
</feature>
<dbReference type="Proteomes" id="UP000440578">
    <property type="component" value="Unassembled WGS sequence"/>
</dbReference>
<dbReference type="PROSITE" id="PS00678">
    <property type="entry name" value="WD_REPEATS_1"/>
    <property type="match status" value="1"/>
</dbReference>
<dbReference type="AlphaFoldDB" id="A0A6A4VM66"/>
<sequence>MKVKEAERTANAAWSPAPLPDLMLAAGTAAQQLDATFSSSARLEIFGLGLGDSTLEMPVLASVETPSRFHCISWGAHGLSTGSRPAGMIVGGSDGGKIALYDARKLLDGQPALLETTSRHTGAVRSLDFNPFQANLLASGASDSELYIWDLNSPSTPMTPGAKAQPAEDVSAVTWNRQMKCKVVAWHPEVATQLVLASEDDHTPAIQLWDLRFATAPLKTLQRHQK</sequence>
<proteinExistence type="inferred from homology"/>
<evidence type="ECO:0000256" key="2">
    <source>
        <dbReference type="ARBA" id="ARBA00009358"/>
    </source>
</evidence>
<dbReference type="EMBL" id="VIIS01001801">
    <property type="protein sequence ID" value="KAF0292624.1"/>
    <property type="molecule type" value="Genomic_DNA"/>
</dbReference>
<evidence type="ECO:0000256" key="7">
    <source>
        <dbReference type="ARBA" id="ARBA00022892"/>
    </source>
</evidence>
<dbReference type="InterPro" id="IPR015943">
    <property type="entry name" value="WD40/YVTN_repeat-like_dom_sf"/>
</dbReference>
<dbReference type="PROSITE" id="PS50082">
    <property type="entry name" value="WD_REPEATS_2"/>
    <property type="match status" value="1"/>
</dbReference>
<evidence type="ECO:0000256" key="3">
    <source>
        <dbReference type="ARBA" id="ARBA00022448"/>
    </source>
</evidence>
<protein>
    <submittedName>
        <fullName evidence="10">Protein transport protein Sec31A</fullName>
    </submittedName>
</protein>
<comment type="subcellular location">
    <subcellularLocation>
        <location evidence="1">Endoplasmic reticulum</location>
    </subcellularLocation>
</comment>
<dbReference type="GO" id="GO:0030127">
    <property type="term" value="C:COPII vesicle coat"/>
    <property type="evidence" value="ECO:0007669"/>
    <property type="project" value="TreeGrafter"/>
</dbReference>
<comment type="similarity">
    <text evidence="2">Belongs to the WD repeat SEC31 family.</text>
</comment>
<dbReference type="InterPro" id="IPR036322">
    <property type="entry name" value="WD40_repeat_dom_sf"/>
</dbReference>
<evidence type="ECO:0000256" key="6">
    <source>
        <dbReference type="ARBA" id="ARBA00022824"/>
    </source>
</evidence>
<keyword evidence="3" id="KW-0813">Transport</keyword>
<organism evidence="10 11">
    <name type="scientific">Amphibalanus amphitrite</name>
    <name type="common">Striped barnacle</name>
    <name type="synonym">Balanus amphitrite</name>
    <dbReference type="NCBI Taxonomy" id="1232801"/>
    <lineage>
        <taxon>Eukaryota</taxon>
        <taxon>Metazoa</taxon>
        <taxon>Ecdysozoa</taxon>
        <taxon>Arthropoda</taxon>
        <taxon>Crustacea</taxon>
        <taxon>Multicrustacea</taxon>
        <taxon>Cirripedia</taxon>
        <taxon>Thoracica</taxon>
        <taxon>Thoracicalcarea</taxon>
        <taxon>Balanomorpha</taxon>
        <taxon>Balanoidea</taxon>
        <taxon>Balanidae</taxon>
        <taxon>Amphibalaninae</taxon>
        <taxon>Amphibalanus</taxon>
    </lineage>
</organism>
<keyword evidence="6" id="KW-0256">Endoplasmic reticulum</keyword>
<keyword evidence="5" id="KW-0677">Repeat</keyword>
<dbReference type="PANTHER" id="PTHR13923">
    <property type="entry name" value="SEC31-RELATED PROTEIN"/>
    <property type="match status" value="1"/>
</dbReference>
<reference evidence="10 11" key="1">
    <citation type="submission" date="2019-07" db="EMBL/GenBank/DDBJ databases">
        <title>Draft genome assembly of a fouling barnacle, Amphibalanus amphitrite (Darwin, 1854): The first reference genome for Thecostraca.</title>
        <authorList>
            <person name="Kim W."/>
        </authorList>
    </citation>
    <scope>NUCLEOTIDE SEQUENCE [LARGE SCALE GENOMIC DNA]</scope>
    <source>
        <strain evidence="10">SNU_AA5</strain>
        <tissue evidence="10">Soma without cirri and trophi</tissue>
    </source>
</reference>
<keyword evidence="4 9" id="KW-0853">WD repeat</keyword>
<keyword evidence="8" id="KW-0653">Protein transport</keyword>
<evidence type="ECO:0000256" key="9">
    <source>
        <dbReference type="PROSITE-ProRule" id="PRU00221"/>
    </source>
</evidence>
<name>A0A6A4VM66_AMPAM</name>
<evidence type="ECO:0000256" key="4">
    <source>
        <dbReference type="ARBA" id="ARBA00022574"/>
    </source>
</evidence>
<keyword evidence="7" id="KW-0931">ER-Golgi transport</keyword>
<dbReference type="GO" id="GO:0007029">
    <property type="term" value="P:endoplasmic reticulum organization"/>
    <property type="evidence" value="ECO:0007669"/>
    <property type="project" value="TreeGrafter"/>
</dbReference>
<evidence type="ECO:0000313" key="10">
    <source>
        <dbReference type="EMBL" id="KAF0292624.1"/>
    </source>
</evidence>
<dbReference type="GO" id="GO:0015031">
    <property type="term" value="P:protein transport"/>
    <property type="evidence" value="ECO:0007669"/>
    <property type="project" value="UniProtKB-KW"/>
</dbReference>
<gene>
    <name evidence="10" type="primary">sec31a</name>
    <name evidence="10" type="ORF">FJT64_009368</name>
</gene>
<dbReference type="PROSITE" id="PS50294">
    <property type="entry name" value="WD_REPEATS_REGION"/>
    <property type="match status" value="1"/>
</dbReference>
<dbReference type="GO" id="GO:0070971">
    <property type="term" value="C:endoplasmic reticulum exit site"/>
    <property type="evidence" value="ECO:0007669"/>
    <property type="project" value="TreeGrafter"/>
</dbReference>
<dbReference type="OrthoDB" id="542917at2759"/>
<evidence type="ECO:0000256" key="8">
    <source>
        <dbReference type="ARBA" id="ARBA00022927"/>
    </source>
</evidence>
<dbReference type="Pfam" id="PF00400">
    <property type="entry name" value="WD40"/>
    <property type="match status" value="1"/>
</dbReference>
<evidence type="ECO:0000256" key="1">
    <source>
        <dbReference type="ARBA" id="ARBA00004240"/>
    </source>
</evidence>
<dbReference type="InterPro" id="IPR001680">
    <property type="entry name" value="WD40_rpt"/>
</dbReference>
<dbReference type="SMART" id="SM00320">
    <property type="entry name" value="WD40"/>
    <property type="match status" value="3"/>
</dbReference>
<dbReference type="Gene3D" id="2.130.10.10">
    <property type="entry name" value="YVTN repeat-like/Quinoprotein amine dehydrogenase"/>
    <property type="match status" value="2"/>
</dbReference>
<keyword evidence="11" id="KW-1185">Reference proteome</keyword>
<dbReference type="InterPro" id="IPR019775">
    <property type="entry name" value="WD40_repeat_CS"/>
</dbReference>
<evidence type="ECO:0000256" key="5">
    <source>
        <dbReference type="ARBA" id="ARBA00022737"/>
    </source>
</evidence>
<dbReference type="GO" id="GO:0005198">
    <property type="term" value="F:structural molecule activity"/>
    <property type="evidence" value="ECO:0007669"/>
    <property type="project" value="TreeGrafter"/>
</dbReference>